<dbReference type="AlphaFoldDB" id="A0A7S7RUA2"/>
<feature type="domain" description="AbiEi antitoxin N-terminal" evidence="1">
    <location>
        <begin position="8"/>
        <end position="48"/>
    </location>
</feature>
<protein>
    <recommendedName>
        <fullName evidence="1">AbiEi antitoxin N-terminal domain-containing protein</fullName>
    </recommendedName>
</protein>
<name>A0A7S7RUA2_9ACTN</name>
<sequence>MKFSDYIDSHHVFTTSSLLEAMDSAGAAEEQLRRAVRSGAVERVRRGLLVSNHGRFEDVPVEQTEVVAVLDAGAVVSYHSALESHGVAHNAGFACRFRSDSVRSRFDFRGVAYCPCGPVGNARSKTMRSPAGTYLATTREQTVVDCLGKPALAGGVEEAVRSLTAFVYLDVEELVGLAVDAGPSMASRVGWLLSAKKAEWHVGEESLSLLEGRLGPGPYRLGPASAGSAGWVASWRLVLPEDEEEVMSWITRS</sequence>
<dbReference type="Pfam" id="PF13338">
    <property type="entry name" value="AbiEi_4"/>
    <property type="match status" value="1"/>
</dbReference>
<organism evidence="2 3">
    <name type="scientific">Thermophilibacter immobilis</name>
    <dbReference type="NCBI Taxonomy" id="2779519"/>
    <lineage>
        <taxon>Bacteria</taxon>
        <taxon>Bacillati</taxon>
        <taxon>Actinomycetota</taxon>
        <taxon>Coriobacteriia</taxon>
        <taxon>Coriobacteriales</taxon>
        <taxon>Atopobiaceae</taxon>
        <taxon>Thermophilibacter</taxon>
    </lineage>
</organism>
<dbReference type="EMBL" id="CP063767">
    <property type="protein sequence ID" value="QOY60420.1"/>
    <property type="molecule type" value="Genomic_DNA"/>
</dbReference>
<proteinExistence type="predicted"/>
<dbReference type="RefSeq" id="WP_194370845.1">
    <property type="nucleotide sequence ID" value="NZ_CP063767.1"/>
</dbReference>
<evidence type="ECO:0000313" key="2">
    <source>
        <dbReference type="EMBL" id="QOY60420.1"/>
    </source>
</evidence>
<dbReference type="InterPro" id="IPR025159">
    <property type="entry name" value="AbiEi_N"/>
</dbReference>
<dbReference type="Proteomes" id="UP000593735">
    <property type="component" value="Chromosome"/>
</dbReference>
<evidence type="ECO:0000313" key="3">
    <source>
        <dbReference type="Proteomes" id="UP000593735"/>
    </source>
</evidence>
<dbReference type="KEGG" id="tio:INP52_08450"/>
<keyword evidence="3" id="KW-1185">Reference proteome</keyword>
<gene>
    <name evidence="2" type="ORF">INP52_08450</name>
</gene>
<evidence type="ECO:0000259" key="1">
    <source>
        <dbReference type="Pfam" id="PF13338"/>
    </source>
</evidence>
<accession>A0A7S7RUA2</accession>
<reference evidence="2 3" key="1">
    <citation type="submission" date="2020-10" db="EMBL/GenBank/DDBJ databases">
        <title>Olsenella immobilis sp.nov., isolated from the mud in a fermentation cellar used for the production of Chinese strong-flavoured liquor.</title>
        <authorList>
            <person name="Lu L."/>
        </authorList>
    </citation>
    <scope>NUCLEOTIDE SEQUENCE [LARGE SCALE GENOMIC DNA]</scope>
    <source>
        <strain evidence="2 3">LZLJ-2</strain>
    </source>
</reference>